<gene>
    <name evidence="1" type="ORF">PORY_001576</name>
</gene>
<evidence type="ECO:0000313" key="1">
    <source>
        <dbReference type="EMBL" id="KAG4304901.1"/>
    </source>
</evidence>
<organism evidence="1 2">
    <name type="scientific">Pneumocystis oryctolagi</name>
    <dbReference type="NCBI Taxonomy" id="42067"/>
    <lineage>
        <taxon>Eukaryota</taxon>
        <taxon>Fungi</taxon>
        <taxon>Dikarya</taxon>
        <taxon>Ascomycota</taxon>
        <taxon>Taphrinomycotina</taxon>
        <taxon>Pneumocystomycetes</taxon>
        <taxon>Pneumocystaceae</taxon>
        <taxon>Pneumocystis</taxon>
    </lineage>
</organism>
<comment type="caution">
    <text evidence="1">The sequence shown here is derived from an EMBL/GenBank/DDBJ whole genome shotgun (WGS) entry which is preliminary data.</text>
</comment>
<reference evidence="1 2" key="1">
    <citation type="journal article" date="2021" name="Commun. Biol.">
        <title>Genomic insights into the host specific adaptation of the Pneumocystis genus.</title>
        <authorList>
            <person name="Cisse O.H."/>
            <person name="Ma L."/>
            <person name="Dekker J.P."/>
            <person name="Khil P.P."/>
            <person name="Youn J.-H."/>
            <person name="Brenchley J.M."/>
            <person name="Blair R."/>
            <person name="Pahar B."/>
            <person name="Chabe M."/>
            <person name="Van Rompay K.K.A."/>
            <person name="Keesler R."/>
            <person name="Sukura A."/>
            <person name="Hirsch V."/>
            <person name="Kutty G."/>
            <person name="Liu Y."/>
            <person name="Peng L."/>
            <person name="Chen J."/>
            <person name="Song J."/>
            <person name="Weissenbacher-Lang C."/>
            <person name="Xu J."/>
            <person name="Upham N.S."/>
            <person name="Stajich J.E."/>
            <person name="Cuomo C.A."/>
            <person name="Cushion M.T."/>
            <person name="Kovacs J.A."/>
        </authorList>
    </citation>
    <scope>NUCLEOTIDE SEQUENCE [LARGE SCALE GENOMIC DNA]</scope>
    <source>
        <strain evidence="1 2">RABM</strain>
    </source>
</reference>
<dbReference type="EMBL" id="JABTEG010000005">
    <property type="protein sequence ID" value="KAG4304901.1"/>
    <property type="molecule type" value="Genomic_DNA"/>
</dbReference>
<keyword evidence="2" id="KW-1185">Reference proteome</keyword>
<proteinExistence type="predicted"/>
<sequence length="545" mass="63379">MLKNNIYQPFSHKMKYILFNFFQKKLWHYRKYVWIFISIILFIFLIAKNINTSPTLTWRHNKELKKNETVWNMKREQVKHAFLHSWNGYKENGWGKDKYNPVSKTGYNTILSGGSGWIIIDSLDTLHIMGLDEELQIARNWIESSLNFDQEEYISTFEATIRMLGGLLSAYFLSKDDLYLTKATDLSNRLLKAFDSPSGIPYSNVNLHNGNGRLYGTTNDALIAEAATLQLEFKYISFLIKSKEHWDKAEKVMRIIKDNNVKDGLVPVFINVVNGKFSNNYLTLGSRTDSYYEYLLKQYFLTKKEEKIYLEMFEEAVEGIKKHMVKHSKPSGLTFVAELPNGIGDYSLPRMEHLACFLGGTLALGAREGLNSKTKDKNSTERYENTLKLAEELARTCFEMYNATPSKISPETVYFNLEHKNDSDILIHNQDAYNLQRPETAESLFILWRVTKKEIYREWGWLIFEAFRNHTKVEGGYTSLKNVLVNPPILGDNMESFWLAETLKWLYLLFSPDDVLPLDEIVFNTEAHPFPRFNLKSLGFNAGWL</sequence>
<evidence type="ECO:0000313" key="2">
    <source>
        <dbReference type="Proteomes" id="UP000768646"/>
    </source>
</evidence>
<dbReference type="Proteomes" id="UP000768646">
    <property type="component" value="Unassembled WGS sequence"/>
</dbReference>
<name>A0ACB7CBH3_9ASCO</name>
<protein>
    <submittedName>
        <fullName evidence="1">Uncharacterized protein</fullName>
    </submittedName>
</protein>
<accession>A0ACB7CBH3</accession>